<feature type="domain" description="Peptidase S9 prolyl oligopeptidase catalytic" evidence="5">
    <location>
        <begin position="507"/>
        <end position="709"/>
    </location>
</feature>
<keyword evidence="2 7" id="KW-0378">Hydrolase</keyword>
<keyword evidence="8" id="KW-1185">Reference proteome</keyword>
<evidence type="ECO:0000256" key="4">
    <source>
        <dbReference type="SAM" id="SignalP"/>
    </source>
</evidence>
<dbReference type="SUPFAM" id="SSF50993">
    <property type="entry name" value="Peptidase/esterase 'gauge' domain"/>
    <property type="match status" value="1"/>
</dbReference>
<dbReference type="Pfam" id="PF02897">
    <property type="entry name" value="Peptidase_S9_N"/>
    <property type="match status" value="1"/>
</dbReference>
<dbReference type="AlphaFoldDB" id="A0A2P2E9D4"/>
<keyword evidence="3" id="KW-0720">Serine protease</keyword>
<evidence type="ECO:0000259" key="5">
    <source>
        <dbReference type="Pfam" id="PF00326"/>
    </source>
</evidence>
<name>A0A2P2E9D4_9PROT</name>
<dbReference type="EMBL" id="BFBR01000003">
    <property type="protein sequence ID" value="GBF57675.1"/>
    <property type="molecule type" value="Genomic_DNA"/>
</dbReference>
<dbReference type="GO" id="GO:0006508">
    <property type="term" value="P:proteolysis"/>
    <property type="evidence" value="ECO:0007669"/>
    <property type="project" value="UniProtKB-KW"/>
</dbReference>
<dbReference type="PRINTS" id="PR00862">
    <property type="entry name" value="PROLIGOPTASE"/>
</dbReference>
<dbReference type="InterPro" id="IPR029058">
    <property type="entry name" value="AB_hydrolase_fold"/>
</dbReference>
<gene>
    <name evidence="7" type="ORF">PbB2_01344</name>
</gene>
<dbReference type="GO" id="GO:0005829">
    <property type="term" value="C:cytosol"/>
    <property type="evidence" value="ECO:0007669"/>
    <property type="project" value="TreeGrafter"/>
</dbReference>
<dbReference type="InterPro" id="IPR002470">
    <property type="entry name" value="Peptidase_S9A"/>
</dbReference>
<dbReference type="GO" id="GO:0070012">
    <property type="term" value="F:oligopeptidase activity"/>
    <property type="evidence" value="ECO:0007669"/>
    <property type="project" value="TreeGrafter"/>
</dbReference>
<dbReference type="InterPro" id="IPR023302">
    <property type="entry name" value="Pept_S9A_N"/>
</dbReference>
<proteinExistence type="predicted"/>
<dbReference type="Gene3D" id="2.130.10.120">
    <property type="entry name" value="Prolyl oligopeptidase, N-terminal domain"/>
    <property type="match status" value="1"/>
</dbReference>
<dbReference type="RefSeq" id="WP_108984541.1">
    <property type="nucleotide sequence ID" value="NZ_BFBR01000003.1"/>
</dbReference>
<dbReference type="InterPro" id="IPR001375">
    <property type="entry name" value="Peptidase_S9_cat"/>
</dbReference>
<evidence type="ECO:0000259" key="6">
    <source>
        <dbReference type="Pfam" id="PF02897"/>
    </source>
</evidence>
<dbReference type="GO" id="GO:0004252">
    <property type="term" value="F:serine-type endopeptidase activity"/>
    <property type="evidence" value="ECO:0007669"/>
    <property type="project" value="UniProtKB-EC"/>
</dbReference>
<evidence type="ECO:0000256" key="3">
    <source>
        <dbReference type="ARBA" id="ARBA00022825"/>
    </source>
</evidence>
<dbReference type="OrthoDB" id="9801421at2"/>
<dbReference type="Gene3D" id="3.40.50.1820">
    <property type="entry name" value="alpha/beta hydrolase"/>
    <property type="match status" value="1"/>
</dbReference>
<evidence type="ECO:0000313" key="7">
    <source>
        <dbReference type="EMBL" id="GBF57675.1"/>
    </source>
</evidence>
<dbReference type="Pfam" id="PF00326">
    <property type="entry name" value="Peptidase_S9"/>
    <property type="match status" value="1"/>
</dbReference>
<keyword evidence="4" id="KW-0732">Signal</keyword>
<feature type="chain" id="PRO_5015175964" evidence="4">
    <location>
        <begin position="30"/>
        <end position="714"/>
    </location>
</feature>
<evidence type="ECO:0000256" key="2">
    <source>
        <dbReference type="ARBA" id="ARBA00022801"/>
    </source>
</evidence>
<evidence type="ECO:0000256" key="1">
    <source>
        <dbReference type="ARBA" id="ARBA00022670"/>
    </source>
</evidence>
<dbReference type="EC" id="3.4.21.26" evidence="7"/>
<reference evidence="7 8" key="1">
    <citation type="journal article" date="2018" name="Genome Announc.">
        <title>Draft Genome Sequence of "Candidatus Phycosocius bacilliformis," an Alphaproteobacterial Ectosymbiont of the Hydrocarbon-Producing Green Alga Botryococcus braunii.</title>
        <authorList>
            <person name="Tanabe Y."/>
            <person name="Yamaguchi H."/>
            <person name="Watanabe M.M."/>
        </authorList>
    </citation>
    <scope>NUCLEOTIDE SEQUENCE [LARGE SCALE GENOMIC DNA]</scope>
    <source>
        <strain evidence="7 8">BOTRYCO-2</strain>
    </source>
</reference>
<dbReference type="PANTHER" id="PTHR42881">
    <property type="entry name" value="PROLYL ENDOPEPTIDASE"/>
    <property type="match status" value="1"/>
</dbReference>
<organism evidence="7 8">
    <name type="scientific">Candidatus Phycosocius bacilliformis</name>
    <dbReference type="NCBI Taxonomy" id="1445552"/>
    <lineage>
        <taxon>Bacteria</taxon>
        <taxon>Pseudomonadati</taxon>
        <taxon>Pseudomonadota</taxon>
        <taxon>Alphaproteobacteria</taxon>
        <taxon>Caulobacterales</taxon>
        <taxon>Caulobacterales incertae sedis</taxon>
        <taxon>Candidatus Phycosocius</taxon>
    </lineage>
</organism>
<protein>
    <submittedName>
        <fullName evidence="7">Prolyl endopeptidase</fullName>
        <ecNumber evidence="7">3.4.21.26</ecNumber>
    </submittedName>
</protein>
<feature type="signal peptide" evidence="4">
    <location>
        <begin position="1"/>
        <end position="29"/>
    </location>
</feature>
<dbReference type="SUPFAM" id="SSF53474">
    <property type="entry name" value="alpha/beta-Hydrolases"/>
    <property type="match status" value="1"/>
</dbReference>
<dbReference type="Proteomes" id="UP000245086">
    <property type="component" value="Unassembled WGS sequence"/>
</dbReference>
<evidence type="ECO:0000313" key="8">
    <source>
        <dbReference type="Proteomes" id="UP000245086"/>
    </source>
</evidence>
<comment type="caution">
    <text evidence="7">The sequence shown here is derived from an EMBL/GenBank/DDBJ whole genome shotgun (WGS) entry which is preliminary data.</text>
</comment>
<dbReference type="PANTHER" id="PTHR42881:SF13">
    <property type="entry name" value="PROLYL ENDOPEPTIDASE"/>
    <property type="match status" value="1"/>
</dbReference>
<keyword evidence="1" id="KW-0645">Protease</keyword>
<feature type="domain" description="Peptidase S9A N-terminal" evidence="6">
    <location>
        <begin position="31"/>
        <end position="438"/>
    </location>
</feature>
<sequence length="714" mass="78840">MNRRRLLFSAISTATLGFLALNTSAIAQAASDAATSDPFLWLEEVEGEKALTWVRGQNARSLPRLTNDPRYTKLEEDALNIIRARDRLTFGGFINGYVSNFWQDTNHVRGIWRRADFTAWRLGSPVWETILDVDQLAKDEGKNWVYQGSSALDPNDLWNTRVLLELSNGGKDADTKREWDVKTRSFVTGGFELPEAKSSVVWVDQDTLLVATDWGPGSLTDSGYPFVIKRLQRGQKLDQAVEVYRGQSSDVAASALRLDDGSRYHFFISRSPTFFTTETLYLDAAGKATKLALPTKHSLQGLRAGQLYVTIQEDWTPRGAKTPIPAGSLLSVPLSQLKANDGAIKAVTIYRPGPREALQDVSMTKQGLFVTLTTNVKSAVRHYTQDGKGAWSFKPVDLPKNGVAGVVDAGIRQEEVFFSYNDFITPPSILFAAKADTKPVTVQAQAARFDASGLEVNQFEATSKDGTKIPYFLIARKGLALDGSAPTLLYGYGGFEVSMLPNYSAMNGKLWLERGGVYVLANIRGGGEFGPAWHTAGLKGKRQVIYDDFIAVAEDLIGRKITSPRRLGIQGGSNGGLLMGVMLTQRPDLFNAVVCQVPLLDMLRYHKLLAGASWIDEYGDPDVAAERPWLEKMSPYQNLTQKSPFPEPFFMTSTKDDRVHPGHARKYAAKMESLGMPFLYYENIDGGHSAAANLVESAKQRALVATYLMQKLMD</sequence>
<dbReference type="InterPro" id="IPR051167">
    <property type="entry name" value="Prolyl_oligopep/macrocyclase"/>
</dbReference>
<accession>A0A2P2E9D4</accession>